<sequence>MHKSEKAMRWGLRIHLFWYVIANAAQVVLWAILTSDHFFWPLWSILGWGIGLLIHFLAIRSKFRSLARS</sequence>
<evidence type="ECO:0000313" key="4">
    <source>
        <dbReference type="Proteomes" id="UP000053669"/>
    </source>
</evidence>
<organism evidence="3 4">
    <name type="scientific">Streptomyces canus</name>
    <dbReference type="NCBI Taxonomy" id="58343"/>
    <lineage>
        <taxon>Bacteria</taxon>
        <taxon>Bacillati</taxon>
        <taxon>Actinomycetota</taxon>
        <taxon>Actinomycetes</taxon>
        <taxon>Kitasatosporales</taxon>
        <taxon>Streptomycetaceae</taxon>
        <taxon>Streptomyces</taxon>
        <taxon>Streptomyces aurantiacus group</taxon>
    </lineage>
</organism>
<dbReference type="InterPro" id="IPR025698">
    <property type="entry name" value="2TM_dom"/>
</dbReference>
<feature type="transmembrane region" description="Helical" evidence="1">
    <location>
        <begin position="12"/>
        <end position="32"/>
    </location>
</feature>
<dbReference type="STRING" id="58343.AQJ46_45290"/>
<evidence type="ECO:0000256" key="1">
    <source>
        <dbReference type="SAM" id="Phobius"/>
    </source>
</evidence>
<dbReference type="RefSeq" id="WP_059211200.1">
    <property type="nucleotide sequence ID" value="NZ_KQ948678.1"/>
</dbReference>
<feature type="transmembrane region" description="Helical" evidence="1">
    <location>
        <begin position="38"/>
        <end position="59"/>
    </location>
</feature>
<gene>
    <name evidence="3" type="ORF">AQJ46_45290</name>
</gene>
<evidence type="ECO:0000259" key="2">
    <source>
        <dbReference type="Pfam" id="PF13239"/>
    </source>
</evidence>
<evidence type="ECO:0000313" key="3">
    <source>
        <dbReference type="EMBL" id="KUN57926.1"/>
    </source>
</evidence>
<accession>A0A124HVB6</accession>
<name>A0A124HVB6_9ACTN</name>
<reference evidence="3 4" key="1">
    <citation type="submission" date="2015-10" db="EMBL/GenBank/DDBJ databases">
        <title>Draft genome sequence of Streptomyces canus DSM 40017, type strain for the species Streptomyces canus.</title>
        <authorList>
            <person name="Ruckert C."/>
            <person name="Winkler A."/>
            <person name="Kalinowski J."/>
            <person name="Kampfer P."/>
            <person name="Glaeser S."/>
        </authorList>
    </citation>
    <scope>NUCLEOTIDE SEQUENCE [LARGE SCALE GENOMIC DNA]</scope>
    <source>
        <strain evidence="3 4">DSM 40017</strain>
    </source>
</reference>
<comment type="caution">
    <text evidence="3">The sequence shown here is derived from an EMBL/GenBank/DDBJ whole genome shotgun (WGS) entry which is preliminary data.</text>
</comment>
<keyword evidence="1" id="KW-0812">Transmembrane</keyword>
<dbReference type="EMBL" id="LMWU01000066">
    <property type="protein sequence ID" value="KUN57926.1"/>
    <property type="molecule type" value="Genomic_DNA"/>
</dbReference>
<dbReference type="Pfam" id="PF13239">
    <property type="entry name" value="2TM"/>
    <property type="match status" value="1"/>
</dbReference>
<protein>
    <recommendedName>
        <fullName evidence="2">2TM domain-containing protein</fullName>
    </recommendedName>
</protein>
<proteinExistence type="predicted"/>
<feature type="domain" description="2TM" evidence="2">
    <location>
        <begin position="11"/>
        <end position="58"/>
    </location>
</feature>
<dbReference type="AlphaFoldDB" id="A0A124HVB6"/>
<keyword evidence="1" id="KW-0472">Membrane</keyword>
<keyword evidence="1" id="KW-1133">Transmembrane helix</keyword>
<dbReference type="Proteomes" id="UP000053669">
    <property type="component" value="Unassembled WGS sequence"/>
</dbReference>